<dbReference type="Pfam" id="PF24397">
    <property type="entry name" value="VNG_1110C"/>
    <property type="match status" value="1"/>
</dbReference>
<dbReference type="STRING" id="555875.SAMN04488124_1667"/>
<accession>A0A1I6GXE3</accession>
<reference evidence="2" key="1">
    <citation type="submission" date="2016-10" db="EMBL/GenBank/DDBJ databases">
        <authorList>
            <person name="Varghese N."/>
            <person name="Submissions S."/>
        </authorList>
    </citation>
    <scope>NUCLEOTIDE SEQUENCE [LARGE SCALE GENOMIC DNA]</scope>
    <source>
        <strain evidence="2">CGMCC 1.8711</strain>
    </source>
</reference>
<dbReference type="InterPro" id="IPR056231">
    <property type="entry name" value="VNG_1110C-like"/>
</dbReference>
<dbReference type="AlphaFoldDB" id="A0A1I6GXE3"/>
<gene>
    <name evidence="1" type="ORF">SAMN04488124_1667</name>
</gene>
<protein>
    <submittedName>
        <fullName evidence="1">Uncharacterized protein</fullName>
    </submittedName>
</protein>
<name>A0A1I6GXE3_9EURY</name>
<dbReference type="EMBL" id="FOYS01000002">
    <property type="protein sequence ID" value="SFR46905.1"/>
    <property type="molecule type" value="Genomic_DNA"/>
</dbReference>
<dbReference type="RefSeq" id="WP_089879087.1">
    <property type="nucleotide sequence ID" value="NZ_FOYS01000002.1"/>
</dbReference>
<proteinExistence type="predicted"/>
<evidence type="ECO:0000313" key="2">
    <source>
        <dbReference type="Proteomes" id="UP000243250"/>
    </source>
</evidence>
<sequence length="66" mass="7311">MPDPSNLRDSTQIVVPCDSLDDVREELEQQYTVTVFPKAGQCKIIGSPVEIKAVNQFLTRHGVTVP</sequence>
<dbReference type="Proteomes" id="UP000243250">
    <property type="component" value="Unassembled WGS sequence"/>
</dbReference>
<organism evidence="1 2">
    <name type="scientific">Halogeometricum limi</name>
    <dbReference type="NCBI Taxonomy" id="555875"/>
    <lineage>
        <taxon>Archaea</taxon>
        <taxon>Methanobacteriati</taxon>
        <taxon>Methanobacteriota</taxon>
        <taxon>Stenosarchaea group</taxon>
        <taxon>Halobacteria</taxon>
        <taxon>Halobacteriales</taxon>
        <taxon>Haloferacaceae</taxon>
        <taxon>Halogeometricum</taxon>
    </lineage>
</organism>
<evidence type="ECO:0000313" key="1">
    <source>
        <dbReference type="EMBL" id="SFR46905.1"/>
    </source>
</evidence>
<keyword evidence="2" id="KW-1185">Reference proteome</keyword>
<dbReference type="OrthoDB" id="268322at2157"/>